<dbReference type="AlphaFoldDB" id="A0A562SIF1"/>
<dbReference type="Proteomes" id="UP000316167">
    <property type="component" value="Unassembled WGS sequence"/>
</dbReference>
<reference evidence="2 3" key="1">
    <citation type="journal article" date="2015" name="Stand. Genomic Sci.">
        <title>Genomic Encyclopedia of Bacterial and Archaeal Type Strains, Phase III: the genomes of soil and plant-associated and newly described type strains.</title>
        <authorList>
            <person name="Whitman W.B."/>
            <person name="Woyke T."/>
            <person name="Klenk H.P."/>
            <person name="Zhou Y."/>
            <person name="Lilburn T.G."/>
            <person name="Beck B.J."/>
            <person name="De Vos P."/>
            <person name="Vandamme P."/>
            <person name="Eisen J.A."/>
            <person name="Garrity G."/>
            <person name="Hugenholtz P."/>
            <person name="Kyrpides N.C."/>
        </authorList>
    </citation>
    <scope>NUCLEOTIDE SEQUENCE [LARGE SCALE GENOMIC DNA]</scope>
    <source>
        <strain evidence="2 3">CGMCC 1.7271</strain>
    </source>
</reference>
<dbReference type="Pfam" id="PF11188">
    <property type="entry name" value="DUF2975"/>
    <property type="match status" value="1"/>
</dbReference>
<protein>
    <recommendedName>
        <fullName evidence="4">DUF2975 family protein</fullName>
    </recommendedName>
</protein>
<dbReference type="OrthoDB" id="714390at2"/>
<comment type="caution">
    <text evidence="2">The sequence shown here is derived from an EMBL/GenBank/DDBJ whole genome shotgun (WGS) entry which is preliminary data.</text>
</comment>
<evidence type="ECO:0008006" key="4">
    <source>
        <dbReference type="Google" id="ProtNLM"/>
    </source>
</evidence>
<feature type="transmembrane region" description="Helical" evidence="1">
    <location>
        <begin position="68"/>
        <end position="91"/>
    </location>
</feature>
<gene>
    <name evidence="2" type="ORF">IQ13_3375</name>
</gene>
<accession>A0A562SIF1</accession>
<sequence length="171" mass="19815">MGKTTLTAKIITLLSRILAIAYFIMAVYSVLCLGTKCCVTPYGDGQYLHINYPFSQKPFLNVDNNANYIVFSFLLPLFLYAFFFWLTGNLFAVFSKTKLFTHHNLSELKKFYLFNWFIPFPAIIISSFFVEIINMIWLLAVIHGIFGIFTWMVAAIFKQGLQLQNEQDLFI</sequence>
<keyword evidence="1" id="KW-1133">Transmembrane helix</keyword>
<organism evidence="2 3">
    <name type="scientific">Lacibacter cauensis</name>
    <dbReference type="NCBI Taxonomy" id="510947"/>
    <lineage>
        <taxon>Bacteria</taxon>
        <taxon>Pseudomonadati</taxon>
        <taxon>Bacteroidota</taxon>
        <taxon>Chitinophagia</taxon>
        <taxon>Chitinophagales</taxon>
        <taxon>Chitinophagaceae</taxon>
        <taxon>Lacibacter</taxon>
    </lineage>
</organism>
<feature type="transmembrane region" description="Helical" evidence="1">
    <location>
        <begin position="136"/>
        <end position="157"/>
    </location>
</feature>
<feature type="transmembrane region" description="Helical" evidence="1">
    <location>
        <begin position="111"/>
        <end position="130"/>
    </location>
</feature>
<dbReference type="EMBL" id="VLLE01000005">
    <property type="protein sequence ID" value="TWI80694.1"/>
    <property type="molecule type" value="Genomic_DNA"/>
</dbReference>
<evidence type="ECO:0000313" key="2">
    <source>
        <dbReference type="EMBL" id="TWI80694.1"/>
    </source>
</evidence>
<keyword evidence="3" id="KW-1185">Reference proteome</keyword>
<evidence type="ECO:0000313" key="3">
    <source>
        <dbReference type="Proteomes" id="UP000316167"/>
    </source>
</evidence>
<dbReference type="InterPro" id="IPR021354">
    <property type="entry name" value="DUF2975"/>
</dbReference>
<name>A0A562SIF1_9BACT</name>
<dbReference type="RefSeq" id="WP_144887747.1">
    <property type="nucleotide sequence ID" value="NZ_VLLE01000005.1"/>
</dbReference>
<keyword evidence="1" id="KW-0472">Membrane</keyword>
<proteinExistence type="predicted"/>
<evidence type="ECO:0000256" key="1">
    <source>
        <dbReference type="SAM" id="Phobius"/>
    </source>
</evidence>
<feature type="transmembrane region" description="Helical" evidence="1">
    <location>
        <begin position="12"/>
        <end position="31"/>
    </location>
</feature>
<keyword evidence="1" id="KW-0812">Transmembrane</keyword>